<dbReference type="InterPro" id="IPR003607">
    <property type="entry name" value="HD/PDEase_dom"/>
</dbReference>
<dbReference type="CDD" id="cd00077">
    <property type="entry name" value="HDc"/>
    <property type="match status" value="1"/>
</dbReference>
<evidence type="ECO:0000313" key="3">
    <source>
        <dbReference type="Proteomes" id="UP000198744"/>
    </source>
</evidence>
<dbReference type="EMBL" id="FOBS01000002">
    <property type="protein sequence ID" value="SEL98767.1"/>
    <property type="molecule type" value="Genomic_DNA"/>
</dbReference>
<dbReference type="STRING" id="43775.SAMN04489760_10213"/>
<dbReference type="RefSeq" id="WP_217638852.1">
    <property type="nucleotide sequence ID" value="NZ_FOBS01000002.1"/>
</dbReference>
<keyword evidence="3" id="KW-1185">Reference proteome</keyword>
<dbReference type="PANTHER" id="PTHR33525">
    <property type="match status" value="1"/>
</dbReference>
<evidence type="ECO:0000313" key="2">
    <source>
        <dbReference type="EMBL" id="SEL98767.1"/>
    </source>
</evidence>
<feature type="domain" description="HDOD" evidence="1">
    <location>
        <begin position="22"/>
        <end position="220"/>
    </location>
</feature>
<dbReference type="Proteomes" id="UP000198744">
    <property type="component" value="Unassembled WGS sequence"/>
</dbReference>
<evidence type="ECO:0000259" key="1">
    <source>
        <dbReference type="PROSITE" id="PS51833"/>
    </source>
</evidence>
<dbReference type="Pfam" id="PF08668">
    <property type="entry name" value="HDOD"/>
    <property type="match status" value="1"/>
</dbReference>
<sequence>MMAPISNPEIRLEQLSQSIARMPSLSVTMMKVLEICNAPETSPDDLNRVISLDPILAGKVLRLINSAYYSLRSPVTSLTRAVILLGINTVKNLALSAAVLKSLEGKNSFRGLCASDFWLHSLGVGVAAKFLAAELGVPLAEREEYFVAGLLHDLGKIPLNREYAPEYSEALKKAEQENRSLHQTEEEIFGFNHCLVGEMIIDKWQLGRIFLNTLRHHHHPVDAKGDNRSFISIVSLADFLINTLGIGSAGNPVKNQDILPALIRIHDANMDQSSLYNLQSTVLEEIEKAKIFLQISREN</sequence>
<dbReference type="PROSITE" id="PS51833">
    <property type="entry name" value="HDOD"/>
    <property type="match status" value="1"/>
</dbReference>
<accession>A0A1H7UQV0</accession>
<dbReference type="InterPro" id="IPR013976">
    <property type="entry name" value="HDOD"/>
</dbReference>
<dbReference type="SUPFAM" id="SSF109604">
    <property type="entry name" value="HD-domain/PDEase-like"/>
    <property type="match status" value="1"/>
</dbReference>
<organism evidence="2 3">
    <name type="scientific">Syntrophus gentianae</name>
    <dbReference type="NCBI Taxonomy" id="43775"/>
    <lineage>
        <taxon>Bacteria</taxon>
        <taxon>Pseudomonadati</taxon>
        <taxon>Thermodesulfobacteriota</taxon>
        <taxon>Syntrophia</taxon>
        <taxon>Syntrophales</taxon>
        <taxon>Syntrophaceae</taxon>
        <taxon>Syntrophus</taxon>
    </lineage>
</organism>
<dbReference type="InterPro" id="IPR052340">
    <property type="entry name" value="RNase_Y/CdgJ"/>
</dbReference>
<gene>
    <name evidence="2" type="ORF">SAMN04489760_10213</name>
</gene>
<dbReference type="SMART" id="SM00471">
    <property type="entry name" value="HDc"/>
    <property type="match status" value="1"/>
</dbReference>
<name>A0A1H7UQV0_9BACT</name>
<dbReference type="Gene3D" id="1.10.3210.10">
    <property type="entry name" value="Hypothetical protein af1432"/>
    <property type="match status" value="1"/>
</dbReference>
<dbReference type="PANTHER" id="PTHR33525:SF3">
    <property type="entry name" value="RIBONUCLEASE Y"/>
    <property type="match status" value="1"/>
</dbReference>
<proteinExistence type="predicted"/>
<dbReference type="AlphaFoldDB" id="A0A1H7UQV0"/>
<protein>
    <submittedName>
        <fullName evidence="2">HD-like signal output (HDOD) domain, no enzymatic activity</fullName>
    </submittedName>
</protein>
<reference evidence="2 3" key="1">
    <citation type="submission" date="2016-10" db="EMBL/GenBank/DDBJ databases">
        <authorList>
            <person name="de Groot N.N."/>
        </authorList>
    </citation>
    <scope>NUCLEOTIDE SEQUENCE [LARGE SCALE GENOMIC DNA]</scope>
    <source>
        <strain evidence="2 3">DSM 8423</strain>
    </source>
</reference>